<dbReference type="EMBL" id="FO203503">
    <property type="protein sequence ID" value="CCK79915.1"/>
    <property type="molecule type" value="Genomic_DNA"/>
</dbReference>
<accession>K0NG61</accession>
<reference evidence="1 2" key="1">
    <citation type="journal article" date="2013" name="Environ. Microbiol.">
        <title>Complete genome, catabolic sub-proteomes and key-metabolites of Desulfobacula toluolica Tol2, a marine, aromatic compound-degrading, sulfate-reducing bacterium.</title>
        <authorList>
            <person name="Wohlbrand L."/>
            <person name="Jacob J.H."/>
            <person name="Kube M."/>
            <person name="Mussmann M."/>
            <person name="Jarling R."/>
            <person name="Beck A."/>
            <person name="Amann R."/>
            <person name="Wilkes H."/>
            <person name="Reinhardt R."/>
            <person name="Rabus R."/>
        </authorList>
    </citation>
    <scope>NUCLEOTIDE SEQUENCE [LARGE SCALE GENOMIC DNA]</scope>
    <source>
        <strain evidence="2">DSM 7467 / Tol2</strain>
    </source>
</reference>
<evidence type="ECO:0000313" key="2">
    <source>
        <dbReference type="Proteomes" id="UP000007347"/>
    </source>
</evidence>
<proteinExistence type="predicted"/>
<organism evidence="1 2">
    <name type="scientific">Desulfobacula toluolica (strain DSM 7467 / Tol2)</name>
    <dbReference type="NCBI Taxonomy" id="651182"/>
    <lineage>
        <taxon>Bacteria</taxon>
        <taxon>Pseudomonadati</taxon>
        <taxon>Thermodesulfobacteriota</taxon>
        <taxon>Desulfobacteria</taxon>
        <taxon>Desulfobacterales</taxon>
        <taxon>Desulfobacteraceae</taxon>
        <taxon>Desulfobacula</taxon>
    </lineage>
</organism>
<dbReference type="Proteomes" id="UP000007347">
    <property type="component" value="Chromosome"/>
</dbReference>
<gene>
    <name evidence="1" type="ordered locus">TOL2_C17540</name>
</gene>
<name>K0NG61_DESTT</name>
<keyword evidence="2" id="KW-1185">Reference proteome</keyword>
<dbReference type="AlphaFoldDB" id="K0NG61"/>
<sequence>MRKTFEFQMTFGQTPIDQIKIDMRARDEIPKLLLGLQHIYCHKELRQKVFEIFKKMILENVDSKNGQPGMELWKILVMGTIRLNCNWDYDKLQDIVNNHRTIRQMLGHGLMDNDKTYPLQTLKDNVKLLTPEILDQINTLVVEEGHKLLVKKRPDVYGTM</sequence>
<evidence type="ECO:0000313" key="1">
    <source>
        <dbReference type="EMBL" id="CCK79915.1"/>
    </source>
</evidence>
<protein>
    <submittedName>
        <fullName evidence="1">Conserved uncharacterized protein</fullName>
    </submittedName>
</protein>
<dbReference type="HOGENOM" id="CLU_139655_0_0_7"/>
<dbReference type="KEGG" id="dto:TOL2_C17540"/>